<dbReference type="PANTHER" id="PTHR24171">
    <property type="entry name" value="ANKYRIN REPEAT DOMAIN-CONTAINING PROTEIN 39-RELATED"/>
    <property type="match status" value="1"/>
</dbReference>
<reference evidence="4" key="1">
    <citation type="submission" date="2021-04" db="EMBL/GenBank/DDBJ databases">
        <title>Genomic characterization of endocarditis-associated Neisseria elongata subsp. nitroreducens.</title>
        <authorList>
            <person name="Schorner M."/>
            <person name="Passarelli-Araujo H."/>
            <person name="Scheffer M."/>
            <person name="Barazzetti F."/>
            <person name="Martins J."/>
            <person name="Machado H."/>
            <person name="Palmeiro J."/>
            <person name="Bazzo M."/>
        </authorList>
    </citation>
    <scope>NUCLEOTIDE SEQUENCE</scope>
    <source>
        <strain evidence="4">Nel_M001</strain>
    </source>
</reference>
<sequence length="177" mass="19665">MVNNLTPPSFEEKIAEAEELGDIAFLQKAESEGKLDPFRISPDEKWNSLHRANIWNPSSPETIRFYIDKGVPVNAQDIYGMTPLHYAMQAKNGDAAMVLLEAGADPNIETYADQGIPLAMIGSIPDRLDVLKAMLNKGADVHHPVKNANMSLLDFMKTYFSDDQSLKPVIALMEQYA</sequence>
<evidence type="ECO:0000256" key="1">
    <source>
        <dbReference type="ARBA" id="ARBA00022737"/>
    </source>
</evidence>
<keyword evidence="1" id="KW-0677">Repeat</keyword>
<feature type="repeat" description="ANK" evidence="3">
    <location>
        <begin position="79"/>
        <end position="111"/>
    </location>
</feature>
<name>A0A9X0ZSK1_NEIEL</name>
<dbReference type="Gene3D" id="1.25.40.20">
    <property type="entry name" value="Ankyrin repeat-containing domain"/>
    <property type="match status" value="1"/>
</dbReference>
<keyword evidence="2 3" id="KW-0040">ANK repeat</keyword>
<dbReference type="SMART" id="SM00248">
    <property type="entry name" value="ANK"/>
    <property type="match status" value="3"/>
</dbReference>
<evidence type="ECO:0000313" key="5">
    <source>
        <dbReference type="Proteomes" id="UP000708805"/>
    </source>
</evidence>
<dbReference type="InterPro" id="IPR002110">
    <property type="entry name" value="Ankyrin_rpt"/>
</dbReference>
<evidence type="ECO:0000313" key="4">
    <source>
        <dbReference type="EMBL" id="MBS9340150.1"/>
    </source>
</evidence>
<dbReference type="PROSITE" id="PS50088">
    <property type="entry name" value="ANK_REPEAT"/>
    <property type="match status" value="1"/>
</dbReference>
<protein>
    <submittedName>
        <fullName evidence="4">Ankyrin repeat domain-containing protein</fullName>
    </submittedName>
</protein>
<evidence type="ECO:0000256" key="3">
    <source>
        <dbReference type="PROSITE-ProRule" id="PRU00023"/>
    </source>
</evidence>
<dbReference type="Pfam" id="PF12796">
    <property type="entry name" value="Ank_2"/>
    <property type="match status" value="1"/>
</dbReference>
<dbReference type="Proteomes" id="UP000708805">
    <property type="component" value="Unassembled WGS sequence"/>
</dbReference>
<proteinExistence type="predicted"/>
<dbReference type="SUPFAM" id="SSF48403">
    <property type="entry name" value="Ankyrin repeat"/>
    <property type="match status" value="1"/>
</dbReference>
<dbReference type="RefSeq" id="WP_214037567.1">
    <property type="nucleotide sequence ID" value="NZ_JAGJWT010000002.1"/>
</dbReference>
<dbReference type="EMBL" id="JAGJWT010000002">
    <property type="protein sequence ID" value="MBS9340150.1"/>
    <property type="molecule type" value="Genomic_DNA"/>
</dbReference>
<gene>
    <name evidence="4" type="ORF">J8641_04800</name>
</gene>
<dbReference type="PROSITE" id="PS50297">
    <property type="entry name" value="ANK_REP_REGION"/>
    <property type="match status" value="1"/>
</dbReference>
<accession>A0A9X0ZSK1</accession>
<evidence type="ECO:0000256" key="2">
    <source>
        <dbReference type="ARBA" id="ARBA00023043"/>
    </source>
</evidence>
<dbReference type="InterPro" id="IPR036770">
    <property type="entry name" value="Ankyrin_rpt-contain_sf"/>
</dbReference>
<comment type="caution">
    <text evidence="4">The sequence shown here is derived from an EMBL/GenBank/DDBJ whole genome shotgun (WGS) entry which is preliminary data.</text>
</comment>
<organism evidence="4 5">
    <name type="scientific">Neisseria elongata subsp. nitroreducens</name>
    <dbReference type="NCBI Taxonomy" id="90367"/>
    <lineage>
        <taxon>Bacteria</taxon>
        <taxon>Pseudomonadati</taxon>
        <taxon>Pseudomonadota</taxon>
        <taxon>Betaproteobacteria</taxon>
        <taxon>Neisseriales</taxon>
        <taxon>Neisseriaceae</taxon>
        <taxon>Neisseria</taxon>
    </lineage>
</organism>
<dbReference type="AlphaFoldDB" id="A0A9X0ZSK1"/>